<comment type="caution">
    <text evidence="1">The sequence shown here is derived from an EMBL/GenBank/DDBJ whole genome shotgun (WGS) entry which is preliminary data.</text>
</comment>
<dbReference type="AlphaFoldDB" id="A0A4Y2PX93"/>
<dbReference type="Proteomes" id="UP000499080">
    <property type="component" value="Unassembled WGS sequence"/>
</dbReference>
<sequence>METSFNKLHFVQLPVRYYLLCPSFCHFLSSKQKFLKKGKPFQIPTLCCGGLGGGREWVHFQHGDRSRERKGSSGLRWWKNWAREFFRNKFSSYIFGALPHSKMRPPIMDKEISGVENRAVHTESWRFCHQEKHTWYA</sequence>
<organism evidence="1 2">
    <name type="scientific">Araneus ventricosus</name>
    <name type="common">Orbweaver spider</name>
    <name type="synonym">Epeira ventricosa</name>
    <dbReference type="NCBI Taxonomy" id="182803"/>
    <lineage>
        <taxon>Eukaryota</taxon>
        <taxon>Metazoa</taxon>
        <taxon>Ecdysozoa</taxon>
        <taxon>Arthropoda</taxon>
        <taxon>Chelicerata</taxon>
        <taxon>Arachnida</taxon>
        <taxon>Araneae</taxon>
        <taxon>Araneomorphae</taxon>
        <taxon>Entelegynae</taxon>
        <taxon>Araneoidea</taxon>
        <taxon>Araneidae</taxon>
        <taxon>Araneus</taxon>
    </lineage>
</organism>
<gene>
    <name evidence="1" type="ORF">AVEN_252170_1</name>
</gene>
<name>A0A4Y2PX93_ARAVE</name>
<evidence type="ECO:0000313" key="1">
    <source>
        <dbReference type="EMBL" id="GBN55859.1"/>
    </source>
</evidence>
<proteinExistence type="predicted"/>
<protein>
    <submittedName>
        <fullName evidence="1">Uncharacterized protein</fullName>
    </submittedName>
</protein>
<accession>A0A4Y2PX93</accession>
<keyword evidence="2" id="KW-1185">Reference proteome</keyword>
<dbReference type="EMBL" id="BGPR01012394">
    <property type="protein sequence ID" value="GBN55859.1"/>
    <property type="molecule type" value="Genomic_DNA"/>
</dbReference>
<evidence type="ECO:0000313" key="2">
    <source>
        <dbReference type="Proteomes" id="UP000499080"/>
    </source>
</evidence>
<reference evidence="1 2" key="1">
    <citation type="journal article" date="2019" name="Sci. Rep.">
        <title>Orb-weaving spider Araneus ventricosus genome elucidates the spidroin gene catalogue.</title>
        <authorList>
            <person name="Kono N."/>
            <person name="Nakamura H."/>
            <person name="Ohtoshi R."/>
            <person name="Moran D.A.P."/>
            <person name="Shinohara A."/>
            <person name="Yoshida Y."/>
            <person name="Fujiwara M."/>
            <person name="Mori M."/>
            <person name="Tomita M."/>
            <person name="Arakawa K."/>
        </authorList>
    </citation>
    <scope>NUCLEOTIDE SEQUENCE [LARGE SCALE GENOMIC DNA]</scope>
</reference>